<reference evidence="4" key="1">
    <citation type="journal article" date="2020" name="Nature">
        <title>Giant virus diversity and host interactions through global metagenomics.</title>
        <authorList>
            <person name="Schulz F."/>
            <person name="Roux S."/>
            <person name="Paez-Espino D."/>
            <person name="Jungbluth S."/>
            <person name="Walsh D.A."/>
            <person name="Denef V.J."/>
            <person name="McMahon K.D."/>
            <person name="Konstantinidis K.T."/>
            <person name="Eloe-Fadrosh E.A."/>
            <person name="Kyrpides N.C."/>
            <person name="Woyke T."/>
        </authorList>
    </citation>
    <scope>NUCLEOTIDE SEQUENCE</scope>
    <source>
        <strain evidence="4">GVMAG-S-3300013286-35</strain>
    </source>
</reference>
<proteinExistence type="predicted"/>
<protein>
    <recommendedName>
        <fullName evidence="3">DNA methylase N-4/N-6 domain-containing protein</fullName>
    </recommendedName>
</protein>
<sequence length="296" mass="33796">MNTMSLAELKTLCKERGLSGYSNKNKAALLELLEPAPTPPSSPVPTEKETNIIINAPVPVPLVLRNGDCLVVMKIIADESVDMILVDLPYGMTKNSWDVVIPFDKMWLEYNRIIKPNGAIVLFANNPFGARLIVSNLEMYRYSLIWEKNKFSDFLNAKRKPMKIHEDIHVFYKTQPTYNPQKTKGDPYERWNTQKAVDSQTNYNGHKENHVINTEGTRLPTTVLRFKRIERPEHPTQKPVDLLEWLIKTYTNEGELVLDSCMGAGSTGVACKNTGRRFIGIELDKTYYEICRTRCA</sequence>
<dbReference type="GO" id="GO:0032259">
    <property type="term" value="P:methylation"/>
    <property type="evidence" value="ECO:0007669"/>
    <property type="project" value="UniProtKB-KW"/>
</dbReference>
<keyword evidence="1" id="KW-0489">Methyltransferase</keyword>
<accession>A0A6C0KZS5</accession>
<dbReference type="InterPro" id="IPR001091">
    <property type="entry name" value="RM_Methyltransferase"/>
</dbReference>
<dbReference type="GO" id="GO:0008170">
    <property type="term" value="F:N-methyltransferase activity"/>
    <property type="evidence" value="ECO:0007669"/>
    <property type="project" value="InterPro"/>
</dbReference>
<evidence type="ECO:0000313" key="4">
    <source>
        <dbReference type="EMBL" id="QHU22160.1"/>
    </source>
</evidence>
<feature type="domain" description="DNA methylase N-4/N-6" evidence="3">
    <location>
        <begin position="81"/>
        <end position="290"/>
    </location>
</feature>
<evidence type="ECO:0000259" key="3">
    <source>
        <dbReference type="Pfam" id="PF01555"/>
    </source>
</evidence>
<name>A0A6C0KZS5_9ZZZZ</name>
<evidence type="ECO:0000256" key="1">
    <source>
        <dbReference type="ARBA" id="ARBA00022603"/>
    </source>
</evidence>
<dbReference type="InterPro" id="IPR002941">
    <property type="entry name" value="DNA_methylase_N4/N6"/>
</dbReference>
<dbReference type="Gene3D" id="3.40.50.150">
    <property type="entry name" value="Vaccinia Virus protein VP39"/>
    <property type="match status" value="1"/>
</dbReference>
<keyword evidence="2" id="KW-0808">Transferase</keyword>
<dbReference type="PRINTS" id="PR00508">
    <property type="entry name" value="S21N4MTFRASE"/>
</dbReference>
<dbReference type="SUPFAM" id="SSF53335">
    <property type="entry name" value="S-adenosyl-L-methionine-dependent methyltransferases"/>
    <property type="match status" value="1"/>
</dbReference>
<dbReference type="EMBL" id="MN740998">
    <property type="protein sequence ID" value="QHU22160.1"/>
    <property type="molecule type" value="Genomic_DNA"/>
</dbReference>
<evidence type="ECO:0000256" key="2">
    <source>
        <dbReference type="ARBA" id="ARBA00022679"/>
    </source>
</evidence>
<dbReference type="InterPro" id="IPR029063">
    <property type="entry name" value="SAM-dependent_MTases_sf"/>
</dbReference>
<dbReference type="AlphaFoldDB" id="A0A6C0KZS5"/>
<dbReference type="GO" id="GO:0003677">
    <property type="term" value="F:DNA binding"/>
    <property type="evidence" value="ECO:0007669"/>
    <property type="project" value="InterPro"/>
</dbReference>
<dbReference type="Pfam" id="PF01555">
    <property type="entry name" value="N6_N4_Mtase"/>
    <property type="match status" value="1"/>
</dbReference>
<organism evidence="4">
    <name type="scientific">viral metagenome</name>
    <dbReference type="NCBI Taxonomy" id="1070528"/>
    <lineage>
        <taxon>unclassified sequences</taxon>
        <taxon>metagenomes</taxon>
        <taxon>organismal metagenomes</taxon>
    </lineage>
</organism>